<dbReference type="GO" id="GO:0016887">
    <property type="term" value="F:ATP hydrolysis activity"/>
    <property type="evidence" value="ECO:0007669"/>
    <property type="project" value="InterPro"/>
</dbReference>
<evidence type="ECO:0000259" key="3">
    <source>
        <dbReference type="Pfam" id="PF00005"/>
    </source>
</evidence>
<dbReference type="Proteomes" id="UP000562929">
    <property type="component" value="Unassembled WGS sequence"/>
</dbReference>
<dbReference type="Gene3D" id="3.40.50.300">
    <property type="entry name" value="P-loop containing nucleotide triphosphate hydrolases"/>
    <property type="match status" value="1"/>
</dbReference>
<comment type="caution">
    <text evidence="4">The sequence shown here is derived from an EMBL/GenBank/DDBJ whole genome shotgun (WGS) entry which is preliminary data.</text>
</comment>
<keyword evidence="1" id="KW-0547">Nucleotide-binding</keyword>
<feature type="domain" description="ABC transporter" evidence="3">
    <location>
        <begin position="2"/>
        <end position="89"/>
    </location>
</feature>
<evidence type="ECO:0000256" key="1">
    <source>
        <dbReference type="ARBA" id="ARBA00022741"/>
    </source>
</evidence>
<dbReference type="OrthoDB" id="6500128at2759"/>
<evidence type="ECO:0000256" key="2">
    <source>
        <dbReference type="ARBA" id="ARBA00022840"/>
    </source>
</evidence>
<dbReference type="SUPFAM" id="SSF52540">
    <property type="entry name" value="P-loop containing nucleoside triphosphate hydrolases"/>
    <property type="match status" value="1"/>
</dbReference>
<dbReference type="InterPro" id="IPR027417">
    <property type="entry name" value="P-loop_NTPase"/>
</dbReference>
<keyword evidence="5" id="KW-1185">Reference proteome</keyword>
<dbReference type="AlphaFoldDB" id="A0A8H4QBG9"/>
<evidence type="ECO:0000313" key="4">
    <source>
        <dbReference type="EMBL" id="KAF4594453.1"/>
    </source>
</evidence>
<sequence length="148" mass="16049">MIPQDGIELPGTVRQNLSLFGIGSENEDMKRARARVGLWKTLDKRGGLSGELSDVGLSGGQKQLFSLARALVSPAAKRKSGIVLLDEPDSSVDKKTEAEMRRIVADEFAAFTTITLSGQVIGSDSVLPVFIRTNEGKKQLKYSGKRFP</sequence>
<dbReference type="GO" id="GO:0005524">
    <property type="term" value="F:ATP binding"/>
    <property type="evidence" value="ECO:0007669"/>
    <property type="project" value="UniProtKB-KW"/>
</dbReference>
<evidence type="ECO:0000313" key="5">
    <source>
        <dbReference type="Proteomes" id="UP000562929"/>
    </source>
</evidence>
<dbReference type="InterPro" id="IPR003439">
    <property type="entry name" value="ABC_transporter-like_ATP-bd"/>
</dbReference>
<dbReference type="PANTHER" id="PTHR24223">
    <property type="entry name" value="ATP-BINDING CASSETTE SUB-FAMILY C"/>
    <property type="match status" value="1"/>
</dbReference>
<dbReference type="Pfam" id="PF00005">
    <property type="entry name" value="ABC_tran"/>
    <property type="match status" value="1"/>
</dbReference>
<protein>
    <recommendedName>
        <fullName evidence="3">ABC transporter domain-containing protein</fullName>
    </recommendedName>
</protein>
<dbReference type="GO" id="GO:0016020">
    <property type="term" value="C:membrane"/>
    <property type="evidence" value="ECO:0007669"/>
    <property type="project" value="TreeGrafter"/>
</dbReference>
<dbReference type="EMBL" id="JAACLJ010000001">
    <property type="protein sequence ID" value="KAF4594453.1"/>
    <property type="molecule type" value="Genomic_DNA"/>
</dbReference>
<gene>
    <name evidence="4" type="ORF">GQ602_000066</name>
</gene>
<accession>A0A8H4QBG9</accession>
<dbReference type="PANTHER" id="PTHR24223:SF399">
    <property type="entry name" value="ABC TRANSPORTER ATNG"/>
    <property type="match status" value="1"/>
</dbReference>
<organism evidence="4 5">
    <name type="scientific">Ophiocordyceps camponoti-floridani</name>
    <dbReference type="NCBI Taxonomy" id="2030778"/>
    <lineage>
        <taxon>Eukaryota</taxon>
        <taxon>Fungi</taxon>
        <taxon>Dikarya</taxon>
        <taxon>Ascomycota</taxon>
        <taxon>Pezizomycotina</taxon>
        <taxon>Sordariomycetes</taxon>
        <taxon>Hypocreomycetidae</taxon>
        <taxon>Hypocreales</taxon>
        <taxon>Ophiocordycipitaceae</taxon>
        <taxon>Ophiocordyceps</taxon>
    </lineage>
</organism>
<keyword evidence="2" id="KW-0067">ATP-binding</keyword>
<reference evidence="4 5" key="1">
    <citation type="journal article" date="2020" name="G3 (Bethesda)">
        <title>Genetic Underpinnings of Host Manipulation by Ophiocordyceps as Revealed by Comparative Transcriptomics.</title>
        <authorList>
            <person name="Will I."/>
            <person name="Das B."/>
            <person name="Trinh T."/>
            <person name="Brachmann A."/>
            <person name="Ohm R.A."/>
            <person name="de Bekker C."/>
        </authorList>
    </citation>
    <scope>NUCLEOTIDE SEQUENCE [LARGE SCALE GENOMIC DNA]</scope>
    <source>
        <strain evidence="4 5">EC05</strain>
    </source>
</reference>
<dbReference type="InterPro" id="IPR050173">
    <property type="entry name" value="ABC_transporter_C-like"/>
</dbReference>
<name>A0A8H4QBG9_9HYPO</name>
<proteinExistence type="predicted"/>
<dbReference type="GO" id="GO:0042626">
    <property type="term" value="F:ATPase-coupled transmembrane transporter activity"/>
    <property type="evidence" value="ECO:0007669"/>
    <property type="project" value="TreeGrafter"/>
</dbReference>